<comment type="caution">
    <text evidence="3">The sequence shown here is derived from an EMBL/GenBank/DDBJ whole genome shotgun (WGS) entry which is preliminary data.</text>
</comment>
<dbReference type="EMBL" id="JABFTP020000103">
    <property type="protein sequence ID" value="KAL3276458.1"/>
    <property type="molecule type" value="Genomic_DNA"/>
</dbReference>
<name>A0ABD2NCY3_9CUCU</name>
<dbReference type="AlphaFoldDB" id="A0ABD2NCY3"/>
<evidence type="ECO:0000313" key="4">
    <source>
        <dbReference type="Proteomes" id="UP001516400"/>
    </source>
</evidence>
<evidence type="ECO:0000313" key="3">
    <source>
        <dbReference type="EMBL" id="KAL3276458.1"/>
    </source>
</evidence>
<keyword evidence="4" id="KW-1185">Reference proteome</keyword>
<reference evidence="3 4" key="1">
    <citation type="journal article" date="2021" name="BMC Biol.">
        <title>Horizontally acquired antibacterial genes associated with adaptive radiation of ladybird beetles.</title>
        <authorList>
            <person name="Li H.S."/>
            <person name="Tang X.F."/>
            <person name="Huang Y.H."/>
            <person name="Xu Z.Y."/>
            <person name="Chen M.L."/>
            <person name="Du X.Y."/>
            <person name="Qiu B.Y."/>
            <person name="Chen P.T."/>
            <person name="Zhang W."/>
            <person name="Slipinski A."/>
            <person name="Escalona H.E."/>
            <person name="Waterhouse R.M."/>
            <person name="Zwick A."/>
            <person name="Pang H."/>
        </authorList>
    </citation>
    <scope>NUCLEOTIDE SEQUENCE [LARGE SCALE GENOMIC DNA]</scope>
    <source>
        <strain evidence="3">SYSU2018</strain>
    </source>
</reference>
<feature type="compositionally biased region" description="Polar residues" evidence="1">
    <location>
        <begin position="47"/>
        <end position="78"/>
    </location>
</feature>
<feature type="region of interest" description="Disordered" evidence="1">
    <location>
        <begin position="47"/>
        <end position="83"/>
    </location>
</feature>
<keyword evidence="2" id="KW-0732">Signal</keyword>
<evidence type="ECO:0000256" key="2">
    <source>
        <dbReference type="SAM" id="SignalP"/>
    </source>
</evidence>
<organism evidence="3 4">
    <name type="scientific">Cryptolaemus montrouzieri</name>
    <dbReference type="NCBI Taxonomy" id="559131"/>
    <lineage>
        <taxon>Eukaryota</taxon>
        <taxon>Metazoa</taxon>
        <taxon>Ecdysozoa</taxon>
        <taxon>Arthropoda</taxon>
        <taxon>Hexapoda</taxon>
        <taxon>Insecta</taxon>
        <taxon>Pterygota</taxon>
        <taxon>Neoptera</taxon>
        <taxon>Endopterygota</taxon>
        <taxon>Coleoptera</taxon>
        <taxon>Polyphaga</taxon>
        <taxon>Cucujiformia</taxon>
        <taxon>Coccinelloidea</taxon>
        <taxon>Coccinellidae</taxon>
        <taxon>Scymninae</taxon>
        <taxon>Scymnini</taxon>
        <taxon>Cryptolaemus</taxon>
    </lineage>
</organism>
<evidence type="ECO:0000256" key="1">
    <source>
        <dbReference type="SAM" id="MobiDB-lite"/>
    </source>
</evidence>
<feature type="chain" id="PRO_5044841730" evidence="2">
    <location>
        <begin position="17"/>
        <end position="115"/>
    </location>
</feature>
<sequence>MKYFIAAFLCVAAVVADRLDNVYLPPTGARTAGGSGNILNVPFNQRTSQAGSYSTSPKFQDSRSGSSYVAPQQYSAGPTQPPVAILRFNNDNNGEGLISSTLKPKIKFSNKNLDN</sequence>
<gene>
    <name evidence="3" type="ORF">HHI36_011839</name>
</gene>
<feature type="signal peptide" evidence="2">
    <location>
        <begin position="1"/>
        <end position="16"/>
    </location>
</feature>
<dbReference type="Proteomes" id="UP001516400">
    <property type="component" value="Unassembled WGS sequence"/>
</dbReference>
<accession>A0ABD2NCY3</accession>
<protein>
    <submittedName>
        <fullName evidence="3">Uncharacterized protein</fullName>
    </submittedName>
</protein>
<proteinExistence type="predicted"/>